<reference evidence="5" key="2">
    <citation type="submission" date="2025-05" db="UniProtKB">
        <authorList>
            <consortium name="EnsemblMetazoa"/>
        </authorList>
    </citation>
    <scope>IDENTIFICATION</scope>
</reference>
<dbReference type="SMART" id="SM00020">
    <property type="entry name" value="Tryp_SPc"/>
    <property type="match status" value="1"/>
</dbReference>
<feature type="domain" description="Peptidase S1" evidence="4">
    <location>
        <begin position="112"/>
        <end position="352"/>
    </location>
</feature>
<evidence type="ECO:0000313" key="5">
    <source>
        <dbReference type="EnsemblMetazoa" id="XP_016978223.2"/>
    </source>
</evidence>
<protein>
    <recommendedName>
        <fullName evidence="4">Peptidase S1 domain-containing protein</fullName>
    </recommendedName>
</protein>
<comment type="similarity">
    <text evidence="2">Belongs to the peptidase S1 family. CLIP subfamily.</text>
</comment>
<dbReference type="PANTHER" id="PTHR24256">
    <property type="entry name" value="TRYPTASE-RELATED"/>
    <property type="match status" value="1"/>
</dbReference>
<organism evidence="5 6">
    <name type="scientific">Drosophila rhopaloa</name>
    <name type="common">Fruit fly</name>
    <dbReference type="NCBI Taxonomy" id="1041015"/>
    <lineage>
        <taxon>Eukaryota</taxon>
        <taxon>Metazoa</taxon>
        <taxon>Ecdysozoa</taxon>
        <taxon>Arthropoda</taxon>
        <taxon>Hexapoda</taxon>
        <taxon>Insecta</taxon>
        <taxon>Pterygota</taxon>
        <taxon>Neoptera</taxon>
        <taxon>Endopterygota</taxon>
        <taxon>Diptera</taxon>
        <taxon>Brachycera</taxon>
        <taxon>Muscomorpha</taxon>
        <taxon>Ephydroidea</taxon>
        <taxon>Drosophilidae</taxon>
        <taxon>Drosophila</taxon>
        <taxon>Sophophora</taxon>
    </lineage>
</organism>
<dbReference type="SUPFAM" id="SSF50494">
    <property type="entry name" value="Trypsin-like serine proteases"/>
    <property type="match status" value="1"/>
</dbReference>
<feature type="signal peptide" evidence="3">
    <location>
        <begin position="1"/>
        <end position="20"/>
    </location>
</feature>
<dbReference type="InterPro" id="IPR043504">
    <property type="entry name" value="Peptidase_S1_PA_chymotrypsin"/>
</dbReference>
<dbReference type="Pfam" id="PF00089">
    <property type="entry name" value="Trypsin"/>
    <property type="match status" value="1"/>
</dbReference>
<dbReference type="InterPro" id="IPR051487">
    <property type="entry name" value="Ser/Thr_Proteases_Immune/Dev"/>
</dbReference>
<dbReference type="RefSeq" id="XP_016978223.2">
    <property type="nucleotide sequence ID" value="XM_017122734.2"/>
</dbReference>
<dbReference type="InterPro" id="IPR001314">
    <property type="entry name" value="Peptidase_S1A"/>
</dbReference>
<dbReference type="GeneID" id="108043916"/>
<sequence>MGHFWTTAALILSCILLGEACNSCVSREVCLKSDDINSVRCAPHLVCCEILHEYFTWDLTGNNNEPERSTTAEPIIPYPGFRTFRTEEGLSIPFGLSTDGLSNPNGLDATKYMTNEQSRPGQFPWVMALFDTDKYFAGGSLIRSDVVLTAAHKLRNKYANQIVVRAGEWDMGCQTESFSHDEREVYEITLHENFEFKTGANNVALLFLTRPFVLNNHIRIIPIPEPGNSYDGRRCTVAGWGKTKESDLDNSSILKKVELPMLRRDQCEEQLRRTRLGWNFKLPESFVCAGGEPGKDACVGDGGSPLFCAKGQSDRYEQVGIVTWGMGCGVGGVPATYTNVAMFNEWITEKMLPFVYRKGQATVSPVR</sequence>
<reference evidence="6" key="1">
    <citation type="journal article" date="2021" name="Elife">
        <title>Highly contiguous assemblies of 101 drosophilid genomes.</title>
        <authorList>
            <person name="Kim B.Y."/>
            <person name="Wang J.R."/>
            <person name="Miller D.E."/>
            <person name="Barmina O."/>
            <person name="Delaney E."/>
            <person name="Thompson A."/>
            <person name="Comeault A.A."/>
            <person name="Peede D."/>
            <person name="D'Agostino E.R."/>
            <person name="Pelaez J."/>
            <person name="Aguilar J.M."/>
            <person name="Haji D."/>
            <person name="Matsunaga T."/>
            <person name="Armstrong E.E."/>
            <person name="Zych M."/>
            <person name="Ogawa Y."/>
            <person name="Stamenkovic-Radak M."/>
            <person name="Jelic M."/>
            <person name="Veselinovic M.S."/>
            <person name="Tanaskovic M."/>
            <person name="Eric P."/>
            <person name="Gao J.J."/>
            <person name="Katoh T.K."/>
            <person name="Toda M.J."/>
            <person name="Watabe H."/>
            <person name="Watada M."/>
            <person name="Davis J.S."/>
            <person name="Moyle L.C."/>
            <person name="Manoli G."/>
            <person name="Bertolini E."/>
            <person name="Kostal V."/>
            <person name="Hawley R.S."/>
            <person name="Takahashi A."/>
            <person name="Jones C.D."/>
            <person name="Price D.K."/>
            <person name="Whiteman N."/>
            <person name="Kopp A."/>
            <person name="Matute D.R."/>
            <person name="Petrov D.A."/>
        </authorList>
    </citation>
    <scope>NUCLEOTIDE SEQUENCE [LARGE SCALE GENOMIC DNA]</scope>
</reference>
<dbReference type="InterPro" id="IPR001254">
    <property type="entry name" value="Trypsin_dom"/>
</dbReference>
<dbReference type="PROSITE" id="PS50240">
    <property type="entry name" value="TRYPSIN_DOM"/>
    <property type="match status" value="1"/>
</dbReference>
<dbReference type="Proteomes" id="UP001652680">
    <property type="component" value="Unassembled WGS sequence"/>
</dbReference>
<dbReference type="InterPro" id="IPR009003">
    <property type="entry name" value="Peptidase_S1_PA"/>
</dbReference>
<name>A0ABM5HCJ6_DRORH</name>
<dbReference type="Gene3D" id="2.40.10.10">
    <property type="entry name" value="Trypsin-like serine proteases"/>
    <property type="match status" value="1"/>
</dbReference>
<dbReference type="PRINTS" id="PR00722">
    <property type="entry name" value="CHYMOTRYPSIN"/>
</dbReference>
<keyword evidence="3" id="KW-0732">Signal</keyword>
<dbReference type="CDD" id="cd00190">
    <property type="entry name" value="Tryp_SPc"/>
    <property type="match status" value="1"/>
</dbReference>
<feature type="chain" id="PRO_5047394882" description="Peptidase S1 domain-containing protein" evidence="3">
    <location>
        <begin position="21"/>
        <end position="367"/>
    </location>
</feature>
<keyword evidence="1" id="KW-1015">Disulfide bond</keyword>
<dbReference type="EnsemblMetazoa" id="XM_017122734.2">
    <property type="protein sequence ID" value="XP_016978223.2"/>
    <property type="gene ID" value="LOC108043916"/>
</dbReference>
<proteinExistence type="inferred from homology"/>
<evidence type="ECO:0000256" key="1">
    <source>
        <dbReference type="ARBA" id="ARBA00023157"/>
    </source>
</evidence>
<evidence type="ECO:0000256" key="3">
    <source>
        <dbReference type="SAM" id="SignalP"/>
    </source>
</evidence>
<evidence type="ECO:0000313" key="6">
    <source>
        <dbReference type="Proteomes" id="UP001652680"/>
    </source>
</evidence>
<evidence type="ECO:0000256" key="2">
    <source>
        <dbReference type="ARBA" id="ARBA00024195"/>
    </source>
</evidence>
<accession>A0ABM5HCJ6</accession>
<keyword evidence="6" id="KW-1185">Reference proteome</keyword>
<evidence type="ECO:0000259" key="4">
    <source>
        <dbReference type="PROSITE" id="PS50240"/>
    </source>
</evidence>